<feature type="binding site" description="axial binding residue" evidence="14">
    <location>
        <position position="83"/>
    </location>
    <ligand>
        <name>heme</name>
        <dbReference type="ChEBI" id="CHEBI:30413"/>
    </ligand>
    <ligandPart>
        <name>Fe</name>
        <dbReference type="ChEBI" id="CHEBI:18248"/>
    </ligandPart>
</feature>
<keyword evidence="6 14" id="KW-0349">Heme</keyword>
<keyword evidence="9 14" id="KW-1133">Transmembrane helix</keyword>
<sequence>MLWVKAFHIIAVICWFAGIFYLPRIMVYFAASEHPQTRQQLAIMARKLYRFVTPIAVIAIVLGLVLMAFNLDYYWQAKWMWLKLAGVVALVVYHAVCGHYVAVMQQDSNHHGHVYFRIFNEVPVLFLVLIVVLVVLKPF</sequence>
<dbReference type="RefSeq" id="WP_279247364.1">
    <property type="nucleotide sequence ID" value="NZ_SHNN01000007.1"/>
</dbReference>
<dbReference type="PANTHER" id="PTHR40255:SF1">
    <property type="entry name" value="PROTOPORPHYRINOGEN IX OXIDASE"/>
    <property type="match status" value="1"/>
</dbReference>
<comment type="subunit">
    <text evidence="14">Homodimer.</text>
</comment>
<feature type="transmembrane region" description="Helical" evidence="14">
    <location>
        <begin position="114"/>
        <end position="136"/>
    </location>
</feature>
<evidence type="ECO:0000256" key="9">
    <source>
        <dbReference type="ARBA" id="ARBA00022989"/>
    </source>
</evidence>
<evidence type="ECO:0000256" key="11">
    <source>
        <dbReference type="ARBA" id="ARBA00023004"/>
    </source>
</evidence>
<dbReference type="EC" id="1.3.99.-" evidence="14 15"/>
<reference evidence="16" key="1">
    <citation type="submission" date="2019-02" db="EMBL/GenBank/DDBJ databases">
        <authorList>
            <person name="Li S.-H."/>
        </authorList>
    </citation>
    <scope>NUCLEOTIDE SEQUENCE</scope>
    <source>
        <strain evidence="16">IMCC14734</strain>
    </source>
</reference>
<keyword evidence="5 14" id="KW-1003">Cell membrane</keyword>
<evidence type="ECO:0000256" key="6">
    <source>
        <dbReference type="ARBA" id="ARBA00022617"/>
    </source>
</evidence>
<dbReference type="InterPro" id="IPR005265">
    <property type="entry name" value="HemJ-like"/>
</dbReference>
<evidence type="ECO:0000256" key="14">
    <source>
        <dbReference type="HAMAP-Rule" id="MF_02239"/>
    </source>
</evidence>
<evidence type="ECO:0000256" key="13">
    <source>
        <dbReference type="ARBA" id="ARBA00048390"/>
    </source>
</evidence>
<feature type="transmembrane region" description="Helical" evidence="14">
    <location>
        <begin position="48"/>
        <end position="69"/>
    </location>
</feature>
<keyword evidence="12 14" id="KW-0472">Membrane</keyword>
<accession>A0ABT3TM12</accession>
<keyword evidence="7 14" id="KW-0812">Transmembrane</keyword>
<dbReference type="EMBL" id="SHNN01000007">
    <property type="protein sequence ID" value="MCX2983325.1"/>
    <property type="molecule type" value="Genomic_DNA"/>
</dbReference>
<evidence type="ECO:0000256" key="4">
    <source>
        <dbReference type="ARBA" id="ARBA00017504"/>
    </source>
</evidence>
<comment type="caution">
    <text evidence="16">The sequence shown here is derived from an EMBL/GenBank/DDBJ whole genome shotgun (WGS) entry which is preliminary data.</text>
</comment>
<gene>
    <name evidence="16" type="ORF">EYC98_20895</name>
</gene>
<proteinExistence type="inferred from homology"/>
<feature type="transmembrane region" description="Helical" evidence="14">
    <location>
        <begin position="6"/>
        <end position="27"/>
    </location>
</feature>
<comment type="function">
    <text evidence="14 15">Catalyzes the oxidation of protoporphyrinogen IX to protoporphyrin IX.</text>
</comment>
<dbReference type="PANTHER" id="PTHR40255">
    <property type="entry name" value="UPF0093 MEMBRANE PROTEIN SLR1790"/>
    <property type="match status" value="1"/>
</dbReference>
<comment type="catalytic activity">
    <reaction evidence="13 14 15">
        <text>protoporphyrinogen IX + 3 A = protoporphyrin IX + 3 AH2</text>
        <dbReference type="Rhea" id="RHEA:62000"/>
        <dbReference type="ChEBI" id="CHEBI:13193"/>
        <dbReference type="ChEBI" id="CHEBI:17499"/>
        <dbReference type="ChEBI" id="CHEBI:57306"/>
        <dbReference type="ChEBI" id="CHEBI:57307"/>
    </reaction>
</comment>
<evidence type="ECO:0000256" key="3">
    <source>
        <dbReference type="ARBA" id="ARBA00006501"/>
    </source>
</evidence>
<comment type="similarity">
    <text evidence="3 14 15">Belongs to the HemJ family.</text>
</comment>
<name>A0ABT3TM12_9GAMM</name>
<evidence type="ECO:0000313" key="17">
    <source>
        <dbReference type="Proteomes" id="UP001143362"/>
    </source>
</evidence>
<organism evidence="16 17">
    <name type="scientific">Candidatus Litorirhabdus singularis</name>
    <dbReference type="NCBI Taxonomy" id="2518993"/>
    <lineage>
        <taxon>Bacteria</taxon>
        <taxon>Pseudomonadati</taxon>
        <taxon>Pseudomonadota</taxon>
        <taxon>Gammaproteobacteria</taxon>
        <taxon>Cellvibrionales</taxon>
        <taxon>Halieaceae</taxon>
        <taxon>Candidatus Litorirhabdus</taxon>
    </lineage>
</organism>
<evidence type="ECO:0000256" key="1">
    <source>
        <dbReference type="ARBA" id="ARBA00004651"/>
    </source>
</evidence>
<dbReference type="Proteomes" id="UP001143362">
    <property type="component" value="Unassembled WGS sequence"/>
</dbReference>
<evidence type="ECO:0000256" key="10">
    <source>
        <dbReference type="ARBA" id="ARBA00023002"/>
    </source>
</evidence>
<evidence type="ECO:0000313" key="16">
    <source>
        <dbReference type="EMBL" id="MCX2983325.1"/>
    </source>
</evidence>
<comment type="cofactor">
    <cofactor evidence="14 15">
        <name>heme b</name>
        <dbReference type="ChEBI" id="CHEBI:60344"/>
    </cofactor>
    <text evidence="14 15">Binds 1 heme b (iron(II)-protoporphyrin IX) group per subunit.</text>
</comment>
<keyword evidence="11 14" id="KW-0408">Iron</keyword>
<evidence type="ECO:0000256" key="12">
    <source>
        <dbReference type="ARBA" id="ARBA00023136"/>
    </source>
</evidence>
<protein>
    <recommendedName>
        <fullName evidence="4 14">Protoporphyrinogen IX oxidase</fullName>
        <shortName evidence="14">PPO</shortName>
        <ecNumber evidence="14 15">1.3.99.-</ecNumber>
    </recommendedName>
</protein>
<dbReference type="Pfam" id="PF03653">
    <property type="entry name" value="UPF0093"/>
    <property type="match status" value="1"/>
</dbReference>
<feature type="binding site" description="axial binding residue" evidence="14">
    <location>
        <position position="8"/>
    </location>
    <ligand>
        <name>heme</name>
        <dbReference type="ChEBI" id="CHEBI:30413"/>
    </ligand>
    <ligandPart>
        <name>Fe</name>
        <dbReference type="ChEBI" id="CHEBI:18248"/>
    </ligandPart>
</feature>
<keyword evidence="8 14" id="KW-0479">Metal-binding</keyword>
<keyword evidence="17" id="KW-1185">Reference proteome</keyword>
<evidence type="ECO:0000256" key="8">
    <source>
        <dbReference type="ARBA" id="ARBA00022723"/>
    </source>
</evidence>
<comment type="pathway">
    <text evidence="2 14 15">Porphyrin-containing compound metabolism; protoporphyrin-IX biosynthesis; protoporphyrin-IX from protoporphyrinogen-IX: step 1/1.</text>
</comment>
<comment type="subcellular location">
    <subcellularLocation>
        <location evidence="1 14">Cell membrane</location>
        <topology evidence="1 14">Multi-pass membrane protein</topology>
    </subcellularLocation>
</comment>
<keyword evidence="10 14" id="KW-0560">Oxidoreductase</keyword>
<evidence type="ECO:0000256" key="5">
    <source>
        <dbReference type="ARBA" id="ARBA00022475"/>
    </source>
</evidence>
<evidence type="ECO:0000256" key="7">
    <source>
        <dbReference type="ARBA" id="ARBA00022692"/>
    </source>
</evidence>
<evidence type="ECO:0000256" key="2">
    <source>
        <dbReference type="ARBA" id="ARBA00005073"/>
    </source>
</evidence>
<evidence type="ECO:0000256" key="15">
    <source>
        <dbReference type="PIRNR" id="PIRNR004638"/>
    </source>
</evidence>
<dbReference type="PIRSF" id="PIRSF004638">
    <property type="entry name" value="UCP004638"/>
    <property type="match status" value="1"/>
</dbReference>
<feature type="transmembrane region" description="Helical" evidence="14">
    <location>
        <begin position="81"/>
        <end position="102"/>
    </location>
</feature>
<dbReference type="HAMAP" id="MF_02239">
    <property type="entry name" value="HemJ"/>
    <property type="match status" value="1"/>
</dbReference>